<evidence type="ECO:0000313" key="3">
    <source>
        <dbReference type="Proteomes" id="UP000605897"/>
    </source>
</evidence>
<evidence type="ECO:0000313" key="2">
    <source>
        <dbReference type="EMBL" id="GHE87947.1"/>
    </source>
</evidence>
<dbReference type="EMBL" id="BNAU01000002">
    <property type="protein sequence ID" value="GHE87947.1"/>
    <property type="molecule type" value="Genomic_DNA"/>
</dbReference>
<evidence type="ECO:0000256" key="1">
    <source>
        <dbReference type="SAM" id="MobiDB-lite"/>
    </source>
</evidence>
<proteinExistence type="predicted"/>
<feature type="region of interest" description="Disordered" evidence="1">
    <location>
        <begin position="1"/>
        <end position="75"/>
    </location>
</feature>
<name>A0ABQ3INK1_9PSEU</name>
<sequence>MLRDPQVRRRTGGSGVLRAEPVEQEGAGASRRAAPFLEEPTAEGVAARAFPADARRGVDPERVDPAERTVGALAG</sequence>
<gene>
    <name evidence="2" type="ORF">GCM10017786_19750</name>
</gene>
<accession>A0ABQ3INK1</accession>
<organism evidence="2 3">
    <name type="scientific">Amycolatopsis deserti</name>
    <dbReference type="NCBI Taxonomy" id="185696"/>
    <lineage>
        <taxon>Bacteria</taxon>
        <taxon>Bacillati</taxon>
        <taxon>Actinomycetota</taxon>
        <taxon>Actinomycetes</taxon>
        <taxon>Pseudonocardiales</taxon>
        <taxon>Pseudonocardiaceae</taxon>
        <taxon>Amycolatopsis</taxon>
    </lineage>
</organism>
<comment type="caution">
    <text evidence="2">The sequence shown here is derived from an EMBL/GenBank/DDBJ whole genome shotgun (WGS) entry which is preliminary data.</text>
</comment>
<dbReference type="Proteomes" id="UP000605897">
    <property type="component" value="Unassembled WGS sequence"/>
</dbReference>
<keyword evidence="3" id="KW-1185">Reference proteome</keyword>
<feature type="compositionally biased region" description="Basic and acidic residues" evidence="1">
    <location>
        <begin position="53"/>
        <end position="67"/>
    </location>
</feature>
<reference evidence="3" key="1">
    <citation type="journal article" date="2019" name="Int. J. Syst. Evol. Microbiol.">
        <title>The Global Catalogue of Microorganisms (GCM) 10K type strain sequencing project: providing services to taxonomists for standard genome sequencing and annotation.</title>
        <authorList>
            <consortium name="The Broad Institute Genomics Platform"/>
            <consortium name="The Broad Institute Genome Sequencing Center for Infectious Disease"/>
            <person name="Wu L."/>
            <person name="Ma J."/>
        </authorList>
    </citation>
    <scope>NUCLEOTIDE SEQUENCE [LARGE SCALE GENOMIC DNA]</scope>
    <source>
        <strain evidence="3">CGMCC 4.7677</strain>
    </source>
</reference>
<protein>
    <submittedName>
        <fullName evidence="2">Uncharacterized protein</fullName>
    </submittedName>
</protein>